<gene>
    <name evidence="1" type="ORF">METZ01_LOCUS298290</name>
</gene>
<organism evidence="1">
    <name type="scientific">marine metagenome</name>
    <dbReference type="NCBI Taxonomy" id="408172"/>
    <lineage>
        <taxon>unclassified sequences</taxon>
        <taxon>metagenomes</taxon>
        <taxon>ecological metagenomes</taxon>
    </lineage>
</organism>
<dbReference type="AlphaFoldDB" id="A0A382M9B5"/>
<name>A0A382M9B5_9ZZZZ</name>
<evidence type="ECO:0000313" key="1">
    <source>
        <dbReference type="EMBL" id="SVC45436.1"/>
    </source>
</evidence>
<reference evidence="1" key="1">
    <citation type="submission" date="2018-05" db="EMBL/GenBank/DDBJ databases">
        <authorList>
            <person name="Lanie J.A."/>
            <person name="Ng W.-L."/>
            <person name="Kazmierczak K.M."/>
            <person name="Andrzejewski T.M."/>
            <person name="Davidsen T.M."/>
            <person name="Wayne K.J."/>
            <person name="Tettelin H."/>
            <person name="Glass J.I."/>
            <person name="Rusch D."/>
            <person name="Podicherti R."/>
            <person name="Tsui H.-C.T."/>
            <person name="Winkler M.E."/>
        </authorList>
    </citation>
    <scope>NUCLEOTIDE SEQUENCE</scope>
</reference>
<protein>
    <submittedName>
        <fullName evidence="1">Uncharacterized protein</fullName>
    </submittedName>
</protein>
<dbReference type="EMBL" id="UINC01092122">
    <property type="protein sequence ID" value="SVC45436.1"/>
    <property type="molecule type" value="Genomic_DNA"/>
</dbReference>
<sequence>MYDLTRFTQSEATECGNALGALGSATN</sequence>
<feature type="non-terminal residue" evidence="1">
    <location>
        <position position="27"/>
    </location>
</feature>
<accession>A0A382M9B5</accession>
<proteinExistence type="predicted"/>